<evidence type="ECO:0000313" key="3">
    <source>
        <dbReference type="Proteomes" id="UP001152484"/>
    </source>
</evidence>
<gene>
    <name evidence="2" type="ORF">CEURO_LOCUS6748</name>
</gene>
<reference evidence="2" key="1">
    <citation type="submission" date="2022-07" db="EMBL/GenBank/DDBJ databases">
        <authorList>
            <person name="Macas J."/>
            <person name="Novak P."/>
            <person name="Neumann P."/>
        </authorList>
    </citation>
    <scope>NUCLEOTIDE SEQUENCE</scope>
</reference>
<protein>
    <submittedName>
        <fullName evidence="2">Uncharacterized protein</fullName>
    </submittedName>
</protein>
<accession>A0A9P1E3Z1</accession>
<dbReference type="PANTHER" id="PTHR33401">
    <property type="entry name" value="LIGHT-HARVESTING COMPLEX-LIKE PROTEIN OHP2, CHLOROPLASTIC"/>
    <property type="match status" value="1"/>
</dbReference>
<organism evidence="2 3">
    <name type="scientific">Cuscuta europaea</name>
    <name type="common">European dodder</name>
    <dbReference type="NCBI Taxonomy" id="41803"/>
    <lineage>
        <taxon>Eukaryota</taxon>
        <taxon>Viridiplantae</taxon>
        <taxon>Streptophyta</taxon>
        <taxon>Embryophyta</taxon>
        <taxon>Tracheophyta</taxon>
        <taxon>Spermatophyta</taxon>
        <taxon>Magnoliopsida</taxon>
        <taxon>eudicotyledons</taxon>
        <taxon>Gunneridae</taxon>
        <taxon>Pentapetalae</taxon>
        <taxon>asterids</taxon>
        <taxon>lamiids</taxon>
        <taxon>Solanales</taxon>
        <taxon>Convolvulaceae</taxon>
        <taxon>Cuscuteae</taxon>
        <taxon>Cuscuta</taxon>
        <taxon>Cuscuta subgen. Cuscuta</taxon>
    </lineage>
</organism>
<comment type="caution">
    <text evidence="2">The sequence shown here is derived from an EMBL/GenBank/DDBJ whole genome shotgun (WGS) entry which is preliminary data.</text>
</comment>
<dbReference type="AlphaFoldDB" id="A0A9P1E3Z1"/>
<proteinExistence type="predicted"/>
<dbReference type="EMBL" id="CAMAPE010000010">
    <property type="protein sequence ID" value="CAH9078480.1"/>
    <property type="molecule type" value="Genomic_DNA"/>
</dbReference>
<feature type="region of interest" description="Disordered" evidence="1">
    <location>
        <begin position="147"/>
        <end position="166"/>
    </location>
</feature>
<evidence type="ECO:0000256" key="1">
    <source>
        <dbReference type="SAM" id="MobiDB-lite"/>
    </source>
</evidence>
<sequence length="210" mass="22536">MLLAIEGGGLFSSSASGYSSCISLLLLGQSSEEKPIKVTPWTQYQLANHGKTDTHLALASKKNRKLLPGCAPFICFGRASSGLGSSPSCLKVGSTQHQEVSPAGPGPISEKCEDIRAVEETNTSAKLVLKSSLKRLPNGIDVQVGSDSDCKTVSEGSNDIPDDNTQRRKVHWTDTHGGELFEIREFEISDEESDDDCDSRNGKTCSCKIM</sequence>
<keyword evidence="3" id="KW-1185">Reference proteome</keyword>
<dbReference type="PANTHER" id="PTHR33401:SF3">
    <property type="entry name" value="LOW AFFINITY POTASSIUM TRANSPORT SYSTEM PROTEIN"/>
    <property type="match status" value="1"/>
</dbReference>
<dbReference type="OrthoDB" id="1875894at2759"/>
<name>A0A9P1E3Z1_CUSEU</name>
<evidence type="ECO:0000313" key="2">
    <source>
        <dbReference type="EMBL" id="CAH9078480.1"/>
    </source>
</evidence>
<dbReference type="Proteomes" id="UP001152484">
    <property type="component" value="Unassembled WGS sequence"/>
</dbReference>